<dbReference type="PANTHER" id="PTHR43194:SF5">
    <property type="entry name" value="PIMELOYL-[ACYL-CARRIER PROTEIN] METHYL ESTER ESTERASE"/>
    <property type="match status" value="1"/>
</dbReference>
<dbReference type="GO" id="GO:0016787">
    <property type="term" value="F:hydrolase activity"/>
    <property type="evidence" value="ECO:0007669"/>
    <property type="project" value="UniProtKB-KW"/>
</dbReference>
<dbReference type="PANTHER" id="PTHR43194">
    <property type="entry name" value="HYDROLASE ALPHA/BETA FOLD FAMILY"/>
    <property type="match status" value="1"/>
</dbReference>
<name>A0A7Y2M0K3_9MICO</name>
<evidence type="ECO:0000313" key="3">
    <source>
        <dbReference type="Proteomes" id="UP000543598"/>
    </source>
</evidence>
<accession>A0A7Y2M0K3</accession>
<dbReference type="Proteomes" id="UP000543598">
    <property type="component" value="Unassembled WGS sequence"/>
</dbReference>
<sequence length="230" mass="24003">MDVILVPGLWLDASSWDDILPALEAAGHRPRPLTMPGVGASASESGSIGIADWVAAVVGELDALAAPAVLVGHSGGGNVVWGAADARPDKVARVVFVDTVPPAPGADISEFDTTGGVVPFPGWEVFDDEEVFDLDADVRALWARRALPVPARVPTDTLALHDARRFGVPVTILSGGLTAETLPEVLAQWSAWATEFGAISDTEVVHLGTGHWPQFSKPAELAQAIVAAIR</sequence>
<feature type="domain" description="AB hydrolase-1" evidence="1">
    <location>
        <begin position="3"/>
        <end position="224"/>
    </location>
</feature>
<dbReference type="AlphaFoldDB" id="A0A7Y2M0K3"/>
<dbReference type="Pfam" id="PF12697">
    <property type="entry name" value="Abhydrolase_6"/>
    <property type="match status" value="1"/>
</dbReference>
<gene>
    <name evidence="2" type="ORF">HLA99_03195</name>
</gene>
<protein>
    <submittedName>
        <fullName evidence="2">Alpha/beta hydrolase</fullName>
    </submittedName>
</protein>
<organism evidence="2 3">
    <name type="scientific">Microbacterium ulmi</name>
    <dbReference type="NCBI Taxonomy" id="179095"/>
    <lineage>
        <taxon>Bacteria</taxon>
        <taxon>Bacillati</taxon>
        <taxon>Actinomycetota</taxon>
        <taxon>Actinomycetes</taxon>
        <taxon>Micrococcales</taxon>
        <taxon>Microbacteriaceae</taxon>
        <taxon>Microbacterium</taxon>
    </lineage>
</organism>
<dbReference type="EMBL" id="JABEMB010000002">
    <property type="protein sequence ID" value="NNH02868.1"/>
    <property type="molecule type" value="Genomic_DNA"/>
</dbReference>
<keyword evidence="3" id="KW-1185">Reference proteome</keyword>
<keyword evidence="2" id="KW-0378">Hydrolase</keyword>
<dbReference type="Gene3D" id="3.40.50.1820">
    <property type="entry name" value="alpha/beta hydrolase"/>
    <property type="match status" value="1"/>
</dbReference>
<proteinExistence type="predicted"/>
<evidence type="ECO:0000313" key="2">
    <source>
        <dbReference type="EMBL" id="NNH02868.1"/>
    </source>
</evidence>
<dbReference type="InterPro" id="IPR000073">
    <property type="entry name" value="AB_hydrolase_1"/>
</dbReference>
<dbReference type="InterPro" id="IPR029058">
    <property type="entry name" value="AB_hydrolase_fold"/>
</dbReference>
<evidence type="ECO:0000259" key="1">
    <source>
        <dbReference type="Pfam" id="PF12697"/>
    </source>
</evidence>
<dbReference type="SUPFAM" id="SSF53474">
    <property type="entry name" value="alpha/beta-Hydrolases"/>
    <property type="match status" value="1"/>
</dbReference>
<dbReference type="RefSeq" id="WP_167040244.1">
    <property type="nucleotide sequence ID" value="NZ_BAAANA010000003.1"/>
</dbReference>
<reference evidence="2 3" key="1">
    <citation type="submission" date="2020-05" db="EMBL/GenBank/DDBJ databases">
        <title>MicrobeNet Type strains.</title>
        <authorList>
            <person name="Nicholson A.C."/>
        </authorList>
    </citation>
    <scope>NUCLEOTIDE SEQUENCE [LARGE SCALE GENOMIC DNA]</scope>
    <source>
        <strain evidence="2 3">JCM 14282</strain>
    </source>
</reference>
<comment type="caution">
    <text evidence="2">The sequence shown here is derived from an EMBL/GenBank/DDBJ whole genome shotgun (WGS) entry which is preliminary data.</text>
</comment>
<dbReference type="InterPro" id="IPR050228">
    <property type="entry name" value="Carboxylesterase_BioH"/>
</dbReference>